<dbReference type="HAMAP" id="MF_00156">
    <property type="entry name" value="PanB"/>
    <property type="match status" value="1"/>
</dbReference>
<dbReference type="PANTHER" id="PTHR20881">
    <property type="entry name" value="3-METHYL-2-OXOBUTANOATE HYDROXYMETHYLTRANSFERASE"/>
    <property type="match status" value="1"/>
</dbReference>
<dbReference type="GO" id="GO:0008168">
    <property type="term" value="F:methyltransferase activity"/>
    <property type="evidence" value="ECO:0007669"/>
    <property type="project" value="UniProtKB-KW"/>
</dbReference>
<dbReference type="InterPro" id="IPR003700">
    <property type="entry name" value="Pantoate_hydroxy_MeTrfase"/>
</dbReference>
<sequence>MTDIYAQPESLSGPAPVTLGTLRRLKKNRQKIVCLTAYDASFASVLDEAGVDLVLVGDSLGMVIQGHASTIPVTVDHMVYHTQLVARGLKRAWLVADLPFLSYCDPQTALLNAGRLLREGGAHMVKLEGNASQATIVETLAGQGIPVCAHLGLRPQSQYKIGGFRVAGRSEAEAARMIEDAKRLEASGADLLLLECVPAPLAARITEAAHVPVIGIGAGPSVDGQILVLYDILGLGSSVRPRFAETFLSDGRSIQGAVAAYAEAVRSGSYPRPEHGYE</sequence>
<keyword evidence="5" id="KW-0489">Methyltransferase</keyword>
<dbReference type="GO" id="GO:0000287">
    <property type="term" value="F:magnesium ion binding"/>
    <property type="evidence" value="ECO:0007669"/>
    <property type="project" value="TreeGrafter"/>
</dbReference>
<dbReference type="InterPro" id="IPR040442">
    <property type="entry name" value="Pyrv_kinase-like_dom_sf"/>
</dbReference>
<accession>T0XZQ9</accession>
<dbReference type="GO" id="GO:0015940">
    <property type="term" value="P:pantothenate biosynthetic process"/>
    <property type="evidence" value="ECO:0007669"/>
    <property type="project" value="InterPro"/>
</dbReference>
<dbReference type="CDD" id="cd06557">
    <property type="entry name" value="KPHMT-like"/>
    <property type="match status" value="1"/>
</dbReference>
<evidence type="ECO:0000256" key="1">
    <source>
        <dbReference type="ARBA" id="ARBA00005033"/>
    </source>
</evidence>
<dbReference type="EC" id="2.1.2.11" evidence="3"/>
<dbReference type="InterPro" id="IPR015813">
    <property type="entry name" value="Pyrv/PenolPyrv_kinase-like_dom"/>
</dbReference>
<organism evidence="5">
    <name type="scientific">mine drainage metagenome</name>
    <dbReference type="NCBI Taxonomy" id="410659"/>
    <lineage>
        <taxon>unclassified sequences</taxon>
        <taxon>metagenomes</taxon>
        <taxon>ecological metagenomes</taxon>
    </lineage>
</organism>
<protein>
    <recommendedName>
        <fullName evidence="3">3-methyl-2-oxobutanoate hydroxymethyltransferase</fullName>
        <ecNumber evidence="3">2.1.2.11</ecNumber>
    </recommendedName>
</protein>
<keyword evidence="4 5" id="KW-0808">Transferase</keyword>
<evidence type="ECO:0000256" key="2">
    <source>
        <dbReference type="ARBA" id="ARBA00008676"/>
    </source>
</evidence>
<dbReference type="AlphaFoldDB" id="T0XZQ9"/>
<dbReference type="Pfam" id="PF02548">
    <property type="entry name" value="Pantoate_transf"/>
    <property type="match status" value="1"/>
</dbReference>
<evidence type="ECO:0000313" key="5">
    <source>
        <dbReference type="EMBL" id="EQD28336.1"/>
    </source>
</evidence>
<dbReference type="NCBIfam" id="TIGR00222">
    <property type="entry name" value="panB"/>
    <property type="match status" value="1"/>
</dbReference>
<comment type="caution">
    <text evidence="5">The sequence shown here is derived from an EMBL/GenBank/DDBJ whole genome shotgun (WGS) entry which is preliminary data.</text>
</comment>
<comment type="pathway">
    <text evidence="1">Cofactor biosynthesis; (R)-pantothenate biosynthesis; (R)-pantoate from 3-methyl-2-oxobutanoate: step 1/2.</text>
</comment>
<comment type="similarity">
    <text evidence="2">Belongs to the PanB family.</text>
</comment>
<dbReference type="Gene3D" id="3.20.20.60">
    <property type="entry name" value="Phosphoenolpyruvate-binding domains"/>
    <property type="match status" value="1"/>
</dbReference>
<dbReference type="SUPFAM" id="SSF51621">
    <property type="entry name" value="Phosphoenolpyruvate/pyruvate domain"/>
    <property type="match status" value="1"/>
</dbReference>
<dbReference type="GO" id="GO:0005737">
    <property type="term" value="C:cytoplasm"/>
    <property type="evidence" value="ECO:0007669"/>
    <property type="project" value="TreeGrafter"/>
</dbReference>
<reference evidence="5" key="2">
    <citation type="journal article" date="2014" name="ISME J.">
        <title>Microbial stratification in low pH oxic and suboxic macroscopic growths along an acid mine drainage.</title>
        <authorList>
            <person name="Mendez-Garcia C."/>
            <person name="Mesa V."/>
            <person name="Sprenger R.R."/>
            <person name="Richter M."/>
            <person name="Diez M.S."/>
            <person name="Solano J."/>
            <person name="Bargiela R."/>
            <person name="Golyshina O.V."/>
            <person name="Manteca A."/>
            <person name="Ramos J.L."/>
            <person name="Gallego J.R."/>
            <person name="Llorente I."/>
            <person name="Martins Dos Santos V.A."/>
            <person name="Jensen O.N."/>
            <person name="Pelaez A.I."/>
            <person name="Sanchez J."/>
            <person name="Ferrer M."/>
        </authorList>
    </citation>
    <scope>NUCLEOTIDE SEQUENCE</scope>
</reference>
<dbReference type="EMBL" id="AUZY01012686">
    <property type="protein sequence ID" value="EQD28336.1"/>
    <property type="molecule type" value="Genomic_DNA"/>
</dbReference>
<dbReference type="FunFam" id="3.20.20.60:FF:000003">
    <property type="entry name" value="3-methyl-2-oxobutanoate hydroxymethyltransferase"/>
    <property type="match status" value="1"/>
</dbReference>
<gene>
    <name evidence="5" type="ORF">B1B_18905</name>
</gene>
<reference evidence="5" key="1">
    <citation type="submission" date="2013-08" db="EMBL/GenBank/DDBJ databases">
        <authorList>
            <person name="Mendez C."/>
            <person name="Richter M."/>
            <person name="Ferrer M."/>
            <person name="Sanchez J."/>
        </authorList>
    </citation>
    <scope>NUCLEOTIDE SEQUENCE</scope>
</reference>
<name>T0XZQ9_9ZZZZ</name>
<dbReference type="GO" id="GO:0003864">
    <property type="term" value="F:3-methyl-2-oxobutanoate hydroxymethyltransferase activity"/>
    <property type="evidence" value="ECO:0007669"/>
    <property type="project" value="UniProtKB-EC"/>
</dbReference>
<dbReference type="GO" id="GO:0032259">
    <property type="term" value="P:methylation"/>
    <property type="evidence" value="ECO:0007669"/>
    <property type="project" value="UniProtKB-KW"/>
</dbReference>
<evidence type="ECO:0000256" key="4">
    <source>
        <dbReference type="ARBA" id="ARBA00022679"/>
    </source>
</evidence>
<proteinExistence type="inferred from homology"/>
<dbReference type="PANTHER" id="PTHR20881:SF0">
    <property type="entry name" value="3-METHYL-2-OXOBUTANOATE HYDROXYMETHYLTRANSFERASE"/>
    <property type="match status" value="1"/>
</dbReference>
<evidence type="ECO:0000256" key="3">
    <source>
        <dbReference type="ARBA" id="ARBA00012618"/>
    </source>
</evidence>
<dbReference type="NCBIfam" id="NF001452">
    <property type="entry name" value="PRK00311.1"/>
    <property type="match status" value="1"/>
</dbReference>
<dbReference type="PIRSF" id="PIRSF000388">
    <property type="entry name" value="Pantoate_hydroxy_MeTrfase"/>
    <property type="match status" value="1"/>
</dbReference>